<reference evidence="2 3" key="1">
    <citation type="submission" date="2021-06" db="EMBL/GenBank/DDBJ databases">
        <authorList>
            <person name="Palmer J.M."/>
        </authorList>
    </citation>
    <scope>NUCLEOTIDE SEQUENCE [LARGE SCALE GENOMIC DNA]</scope>
    <source>
        <strain evidence="2 3">AS_MEX2019</strain>
        <tissue evidence="2">Muscle</tissue>
    </source>
</reference>
<gene>
    <name evidence="2" type="ORF">AMECASPLE_008778</name>
</gene>
<protein>
    <submittedName>
        <fullName evidence="2">Uncharacterized protein</fullName>
    </submittedName>
</protein>
<comment type="caution">
    <text evidence="2">The sequence shown here is derived from an EMBL/GenBank/DDBJ whole genome shotgun (WGS) entry which is preliminary data.</text>
</comment>
<dbReference type="EMBL" id="JAHRIP010009880">
    <property type="protein sequence ID" value="MEQ2283199.1"/>
    <property type="molecule type" value="Genomic_DNA"/>
</dbReference>
<accession>A0ABV0XP00</accession>
<feature type="transmembrane region" description="Helical" evidence="1">
    <location>
        <begin position="34"/>
        <end position="55"/>
    </location>
</feature>
<name>A0ABV0XP00_9TELE</name>
<proteinExistence type="predicted"/>
<keyword evidence="1" id="KW-0812">Transmembrane</keyword>
<keyword evidence="3" id="KW-1185">Reference proteome</keyword>
<sequence>MSSFPGPSFHPSFLSWWIFKFPPEKNNWSRVDHLHLLLITPVMILGTVSTFLKGICNHPPRLRFEGDPHGYINYSRRLVNNSGSF</sequence>
<evidence type="ECO:0000313" key="3">
    <source>
        <dbReference type="Proteomes" id="UP001469553"/>
    </source>
</evidence>
<keyword evidence="1" id="KW-1133">Transmembrane helix</keyword>
<dbReference type="Proteomes" id="UP001469553">
    <property type="component" value="Unassembled WGS sequence"/>
</dbReference>
<evidence type="ECO:0000313" key="2">
    <source>
        <dbReference type="EMBL" id="MEQ2283199.1"/>
    </source>
</evidence>
<organism evidence="2 3">
    <name type="scientific">Ameca splendens</name>
    <dbReference type="NCBI Taxonomy" id="208324"/>
    <lineage>
        <taxon>Eukaryota</taxon>
        <taxon>Metazoa</taxon>
        <taxon>Chordata</taxon>
        <taxon>Craniata</taxon>
        <taxon>Vertebrata</taxon>
        <taxon>Euteleostomi</taxon>
        <taxon>Actinopterygii</taxon>
        <taxon>Neopterygii</taxon>
        <taxon>Teleostei</taxon>
        <taxon>Neoteleostei</taxon>
        <taxon>Acanthomorphata</taxon>
        <taxon>Ovalentaria</taxon>
        <taxon>Atherinomorphae</taxon>
        <taxon>Cyprinodontiformes</taxon>
        <taxon>Goodeidae</taxon>
        <taxon>Ameca</taxon>
    </lineage>
</organism>
<evidence type="ECO:0000256" key="1">
    <source>
        <dbReference type="SAM" id="Phobius"/>
    </source>
</evidence>
<keyword evidence="1" id="KW-0472">Membrane</keyword>